<dbReference type="InterPro" id="IPR053074">
    <property type="entry name" value="NPC_Nucleoporin"/>
</dbReference>
<feature type="region of interest" description="Disordered" evidence="1">
    <location>
        <begin position="633"/>
        <end position="690"/>
    </location>
</feature>
<feature type="compositionally biased region" description="Polar residues" evidence="1">
    <location>
        <begin position="1234"/>
        <end position="1250"/>
    </location>
</feature>
<gene>
    <name evidence="3" type="ORF">P8C59_003035</name>
</gene>
<feature type="region of interest" description="Disordered" evidence="1">
    <location>
        <begin position="1019"/>
        <end position="1053"/>
    </location>
</feature>
<dbReference type="InterPro" id="IPR011993">
    <property type="entry name" value="PH-like_dom_sf"/>
</dbReference>
<evidence type="ECO:0000313" key="4">
    <source>
        <dbReference type="Proteomes" id="UP001217918"/>
    </source>
</evidence>
<feature type="region of interest" description="Disordered" evidence="1">
    <location>
        <begin position="809"/>
        <end position="829"/>
    </location>
</feature>
<dbReference type="Proteomes" id="UP001217918">
    <property type="component" value="Unassembled WGS sequence"/>
</dbReference>
<dbReference type="InterPro" id="IPR000156">
    <property type="entry name" value="Ran_bind_dom"/>
</dbReference>
<feature type="region of interest" description="Disordered" evidence="1">
    <location>
        <begin position="1320"/>
        <end position="1341"/>
    </location>
</feature>
<comment type="caution">
    <text evidence="3">The sequence shown here is derived from an EMBL/GenBank/DDBJ whole genome shotgun (WGS) entry which is preliminary data.</text>
</comment>
<reference evidence="3" key="1">
    <citation type="journal article" date="2023" name="Mol. Plant Microbe Interact.">
        <title>Elucidating the Obligate Nature and Biological Capacity of an Invasive Fungal Corn Pathogen.</title>
        <authorList>
            <person name="MacCready J.S."/>
            <person name="Roggenkamp E.M."/>
            <person name="Gdanetz K."/>
            <person name="Chilvers M.I."/>
        </authorList>
    </citation>
    <scope>NUCLEOTIDE SEQUENCE</scope>
    <source>
        <strain evidence="3">PM02</strain>
    </source>
</reference>
<feature type="compositionally biased region" description="Low complexity" evidence="1">
    <location>
        <begin position="1256"/>
        <end position="1266"/>
    </location>
</feature>
<feature type="compositionally biased region" description="Low complexity" evidence="1">
    <location>
        <begin position="341"/>
        <end position="352"/>
    </location>
</feature>
<evidence type="ECO:0000259" key="2">
    <source>
        <dbReference type="PROSITE" id="PS50196"/>
    </source>
</evidence>
<dbReference type="SUPFAM" id="SSF50729">
    <property type="entry name" value="PH domain-like"/>
    <property type="match status" value="1"/>
</dbReference>
<feature type="region of interest" description="Disordered" evidence="1">
    <location>
        <begin position="486"/>
        <end position="539"/>
    </location>
</feature>
<feature type="region of interest" description="Disordered" evidence="1">
    <location>
        <begin position="341"/>
        <end position="431"/>
    </location>
</feature>
<feature type="region of interest" description="Disordered" evidence="1">
    <location>
        <begin position="1120"/>
        <end position="1140"/>
    </location>
</feature>
<feature type="region of interest" description="Disordered" evidence="1">
    <location>
        <begin position="16"/>
        <end position="41"/>
    </location>
</feature>
<feature type="compositionally biased region" description="Low complexity" evidence="1">
    <location>
        <begin position="411"/>
        <end position="421"/>
    </location>
</feature>
<evidence type="ECO:0000313" key="3">
    <source>
        <dbReference type="EMBL" id="KAK2068396.1"/>
    </source>
</evidence>
<feature type="region of interest" description="Disordered" evidence="1">
    <location>
        <begin position="1222"/>
        <end position="1304"/>
    </location>
</feature>
<feature type="region of interest" description="Disordered" evidence="1">
    <location>
        <begin position="62"/>
        <end position="83"/>
    </location>
</feature>
<dbReference type="EMBL" id="JAQQPM010000002">
    <property type="protein sequence ID" value="KAK2068396.1"/>
    <property type="molecule type" value="Genomic_DNA"/>
</dbReference>
<proteinExistence type="predicted"/>
<dbReference type="Pfam" id="PF00638">
    <property type="entry name" value="Ran_BP1"/>
    <property type="match status" value="1"/>
</dbReference>
<sequence>MKRSLFGSFSLWGRSAPEAATAEPDRSMTDGQIKGDSAHASSTGMFDVKSVFASPAKMATVEQMQTRKIHSRPQGPTSKLGLGMKTVNEYSRVAQGDTPMKPKPVASLGLMADGTPKRMPGDNPYKKYPEKAPAATASRPATHFAASTSTPRRLLRGNAMRSSMTQRPGISFSPDLPPNVMRSRFPQNTTGKAPPGPSGKANPRSFTCGENELFHQQIPSPPASLTGEALLKEVPGNHDRPGSIFADEFLAHYCPSHFTDLQRRQFFCILDLRRLKFVSDGVWTSRTWKINAINFAEEYEKSRSIIMLRYGLYQFKTVRVTESVKREWQAKHGIVPESEPSTALAAAATGAGSKRKADAPTAQDIFSPSTNVNKRARATDRVPLPETNVLASNKNKRKVSVEDAEEQAELPPSKLQKSAPASSPPKNPPSATKAIFEQIANNSIASPTPNKSPAKASILETAEKGDLGKSVFDSGAKAPVANNIFGHLSDNGRASGNDDAESEQETEADSEAEAAEEEVEKQAPPKPLSPAKEGALAPGSGLFAKKSFEINGASSVASSDAGDSAKSRSIFERLSYGTDGQPLRVDTPQPAVPADTAKPASPAKEPAPPADQTWNTATPIKFAAAAAAAAAAAPQAAFESTTPPAPASSASALFGVGKKADESTEDPKATAKSLFGSASQPAPKNGALGASTAAAGSAVKLFGGNATSGTSGFGQGLQNAASPAPASALFGSKLAETPKASIFNATQPAPAASFFPSTEPKKSLFVPAEPANSHFDAKATEPGSAPPKSLFAGLNTPLTAAAPSAAVQAKTVTEQPAPKQPSVFQSSTLFGSKPDAAQAQRSAHPLFGAPKSDAAQEQAPVQKFFGAQEPGAGKEATLFAGLKSPGNAGPLNQSFQPGTGLFSNMANAANTKVATEVAPSGTSLFAGSTTAQSTATRSALGALGTGAEKGGQSTVTKAFASFGKAAEDDGDDRLKDDRPAKKRFGGDNAGAGAASTKDLFSFGTKNNAFVNGNTSFSSNVSSMPATASQDSIANPGQDNASQPQSVFANQSGPSVATSASGLFQFGNSVPAPSQSTTSFTFGASKPFGGQKASEFHNPFTTGSAPSISFDFVAAPSNGASFGASQTENSQPSTRPFSFSAGGISASNSPFAGAGANTPSSGSVFAANSQASGSQPIFGTQSGTSGGIFSFGGGGVQPAGGPTAQASAGNMFAFGPGAGTSTGTNTPFTFGGASSLATTPATGTPESQQTREGGRQATAVTAAANPASKDAREGGQAATVDVDGSGDPEEQISLTEGGPGEEDESVVFEVRAKAVKLVLDGEESDDDADKKKKKQSPWKVQGVGPLRLLRHKTTGAARMLLRAEPRGNVALNKAVLSGVAYRTDSEGGKYVKITAARDDGKGLETWMLQVKTAALARGLAAKLEECKAGLGQEGKSA</sequence>
<dbReference type="PROSITE" id="PS50196">
    <property type="entry name" value="RANBD1"/>
    <property type="match status" value="1"/>
</dbReference>
<name>A0AAD9HZM2_9PEZI</name>
<feature type="compositionally biased region" description="Basic and acidic residues" evidence="1">
    <location>
        <begin position="658"/>
        <end position="669"/>
    </location>
</feature>
<accession>A0AAD9HZM2</accession>
<keyword evidence="4" id="KW-1185">Reference proteome</keyword>
<protein>
    <recommendedName>
        <fullName evidence="2">RanBD1 domain-containing protein</fullName>
    </recommendedName>
</protein>
<organism evidence="3 4">
    <name type="scientific">Phyllachora maydis</name>
    <dbReference type="NCBI Taxonomy" id="1825666"/>
    <lineage>
        <taxon>Eukaryota</taxon>
        <taxon>Fungi</taxon>
        <taxon>Dikarya</taxon>
        <taxon>Ascomycota</taxon>
        <taxon>Pezizomycotina</taxon>
        <taxon>Sordariomycetes</taxon>
        <taxon>Sordariomycetidae</taxon>
        <taxon>Phyllachorales</taxon>
        <taxon>Phyllachoraceae</taxon>
        <taxon>Phyllachora</taxon>
    </lineage>
</organism>
<feature type="compositionally biased region" description="Low complexity" evidence="1">
    <location>
        <begin position="633"/>
        <end position="652"/>
    </location>
</feature>
<dbReference type="CDD" id="cd13170">
    <property type="entry name" value="RanBD_NUP50"/>
    <property type="match status" value="1"/>
</dbReference>
<feature type="compositionally biased region" description="Acidic residues" evidence="1">
    <location>
        <begin position="498"/>
        <end position="519"/>
    </location>
</feature>
<dbReference type="PANTHER" id="PTHR38697">
    <property type="entry name" value="NUCLEAR PORE COMPLEX PROTEIN SIMILAR TO S. CEREVISIAE NUP2 (EUROFUNG)"/>
    <property type="match status" value="1"/>
</dbReference>
<evidence type="ECO:0000256" key="1">
    <source>
        <dbReference type="SAM" id="MobiDB-lite"/>
    </source>
</evidence>
<dbReference type="SMART" id="SM00160">
    <property type="entry name" value="RanBD"/>
    <property type="match status" value="1"/>
</dbReference>
<feature type="region of interest" description="Disordered" evidence="1">
    <location>
        <begin position="572"/>
        <end position="618"/>
    </location>
</feature>
<feature type="region of interest" description="Disordered" evidence="1">
    <location>
        <begin position="966"/>
        <end position="989"/>
    </location>
</feature>
<feature type="compositionally biased region" description="Polar residues" evidence="1">
    <location>
        <begin position="1120"/>
        <end position="1136"/>
    </location>
</feature>
<dbReference type="PANTHER" id="PTHR38697:SF1">
    <property type="entry name" value="NUCLEAR PORE COMPLEX PROTEIN SIMILAR TO S. CEREVISIAE NUP2 (EUROFUNG)"/>
    <property type="match status" value="1"/>
</dbReference>
<feature type="domain" description="RanBD1" evidence="2">
    <location>
        <begin position="1287"/>
        <end position="1431"/>
    </location>
</feature>
<feature type="region of interest" description="Disordered" evidence="1">
    <location>
        <begin position="130"/>
        <end position="149"/>
    </location>
</feature>
<feature type="compositionally biased region" description="Polar residues" evidence="1">
    <location>
        <begin position="364"/>
        <end position="373"/>
    </location>
</feature>
<dbReference type="Gene3D" id="2.30.29.30">
    <property type="entry name" value="Pleckstrin-homology domain (PH domain)/Phosphotyrosine-binding domain (PTB)"/>
    <property type="match status" value="1"/>
</dbReference>
<feature type="region of interest" description="Disordered" evidence="1">
    <location>
        <begin position="161"/>
        <end position="207"/>
    </location>
</feature>
<feature type="region of interest" description="Disordered" evidence="1">
    <location>
        <begin position="95"/>
        <end position="117"/>
    </location>
</feature>